<dbReference type="AlphaFoldDB" id="W9WB50"/>
<dbReference type="HOGENOM" id="CLU_475650_0_0_1"/>
<feature type="compositionally biased region" description="Polar residues" evidence="1">
    <location>
        <begin position="1"/>
        <end position="12"/>
    </location>
</feature>
<feature type="region of interest" description="Disordered" evidence="1">
    <location>
        <begin position="1"/>
        <end position="24"/>
    </location>
</feature>
<feature type="region of interest" description="Disordered" evidence="1">
    <location>
        <begin position="137"/>
        <end position="202"/>
    </location>
</feature>
<gene>
    <name evidence="2" type="ORF">A1O7_02201</name>
</gene>
<dbReference type="EMBL" id="AMGW01000002">
    <property type="protein sequence ID" value="EXJ61771.1"/>
    <property type="molecule type" value="Genomic_DNA"/>
</dbReference>
<comment type="caution">
    <text evidence="2">The sequence shown here is derived from an EMBL/GenBank/DDBJ whole genome shotgun (WGS) entry which is preliminary data.</text>
</comment>
<feature type="region of interest" description="Disordered" evidence="1">
    <location>
        <begin position="404"/>
        <end position="490"/>
    </location>
</feature>
<dbReference type="RefSeq" id="XP_007754425.1">
    <property type="nucleotide sequence ID" value="XM_007756235.1"/>
</dbReference>
<sequence>MSMPISGTQSTVGARPSLAPAQPETHGIPKDIFEHYYEQCQKVGHSKAVGSAGELFRRIYGPDAWGGKTWGAVAGSLSDCLFDIFKPVVIHEYKQIISPREIVQNLKKDFSFPFAASATADKICEWAKDPVNDFEYRSQKNRGKTKRTKPTSTLPVPQTPNTDHERNPQDAWSYQAGPSELSLPTSSRLNTQESGVTADPSDLLAISPDPWLNYNNSPFAMDGFMAGNEPAMVPFNGQPFQMLAPAPNTGAMGPFNGMFHPQPAANLGVGEFPLADHSDDRAVPPQATQFSSQRQQTTTASPAMQQDEGLVQSLRRELARLEAEVENKKRKIQAFEAEVEDKTRKIQALEFRNDQLGRQNESLKIERLMATAGSSQSRQDQLKQQNESPKVTHFMSADECAEVQNNAAPTTPTPKYPRNNKRTAPGMPRRNTTHSHPGSLTTRQSSYRGHSSSQATFASRQNLSSPTQYTSSVVGDQSSMATSPYNNQAMSSQADIPFSQFSDIARPRRGSASSTASNSDGEVAQALRRRQANVGTMLDVRAWRDESLPRQLIRRSSADHERDLAKSLGQLTF</sequence>
<accession>W9WB50</accession>
<evidence type="ECO:0000256" key="1">
    <source>
        <dbReference type="SAM" id="MobiDB-lite"/>
    </source>
</evidence>
<feature type="compositionally biased region" description="Low complexity" evidence="1">
    <location>
        <begin position="286"/>
        <end position="303"/>
    </location>
</feature>
<feature type="compositionally biased region" description="Polar residues" evidence="1">
    <location>
        <begin position="182"/>
        <end position="195"/>
    </location>
</feature>
<proteinExistence type="predicted"/>
<reference evidence="2 3" key="1">
    <citation type="submission" date="2013-03" db="EMBL/GenBank/DDBJ databases">
        <title>The Genome Sequence of Cladophialophora yegresii CBS 114405.</title>
        <authorList>
            <consortium name="The Broad Institute Genomics Platform"/>
            <person name="Cuomo C."/>
            <person name="de Hoog S."/>
            <person name="Gorbushina A."/>
            <person name="Walker B."/>
            <person name="Young S.K."/>
            <person name="Zeng Q."/>
            <person name="Gargeya S."/>
            <person name="Fitzgerald M."/>
            <person name="Haas B."/>
            <person name="Abouelleil A."/>
            <person name="Allen A.W."/>
            <person name="Alvarado L."/>
            <person name="Arachchi H.M."/>
            <person name="Berlin A.M."/>
            <person name="Chapman S.B."/>
            <person name="Gainer-Dewar J."/>
            <person name="Goldberg J."/>
            <person name="Griggs A."/>
            <person name="Gujja S."/>
            <person name="Hansen M."/>
            <person name="Howarth C."/>
            <person name="Imamovic A."/>
            <person name="Ireland A."/>
            <person name="Larimer J."/>
            <person name="McCowan C."/>
            <person name="Murphy C."/>
            <person name="Pearson M."/>
            <person name="Poon T.W."/>
            <person name="Priest M."/>
            <person name="Roberts A."/>
            <person name="Saif S."/>
            <person name="Shea T."/>
            <person name="Sisk P."/>
            <person name="Sykes S."/>
            <person name="Wortman J."/>
            <person name="Nusbaum C."/>
            <person name="Birren B."/>
        </authorList>
    </citation>
    <scope>NUCLEOTIDE SEQUENCE [LARGE SCALE GENOMIC DNA]</scope>
    <source>
        <strain evidence="2 3">CBS 114405</strain>
    </source>
</reference>
<dbReference type="OrthoDB" id="10414134at2759"/>
<feature type="compositionally biased region" description="Polar residues" evidence="1">
    <location>
        <begin position="150"/>
        <end position="161"/>
    </location>
</feature>
<evidence type="ECO:0000313" key="3">
    <source>
        <dbReference type="Proteomes" id="UP000019473"/>
    </source>
</evidence>
<feature type="region of interest" description="Disordered" evidence="1">
    <location>
        <begin position="371"/>
        <end position="392"/>
    </location>
</feature>
<dbReference type="Proteomes" id="UP000019473">
    <property type="component" value="Unassembled WGS sequence"/>
</dbReference>
<feature type="compositionally biased region" description="Basic residues" evidence="1">
    <location>
        <begin position="139"/>
        <end position="149"/>
    </location>
</feature>
<feature type="compositionally biased region" description="Polar residues" evidence="1">
    <location>
        <begin position="434"/>
        <end position="490"/>
    </location>
</feature>
<feature type="compositionally biased region" description="Polar residues" evidence="1">
    <location>
        <begin position="372"/>
        <end position="389"/>
    </location>
</feature>
<dbReference type="VEuPathDB" id="FungiDB:A1O7_02201"/>
<keyword evidence="3" id="KW-1185">Reference proteome</keyword>
<protein>
    <submittedName>
        <fullName evidence="2">Uncharacterized protein</fullName>
    </submittedName>
</protein>
<name>W9WB50_9EURO</name>
<dbReference type="GeneID" id="19176810"/>
<organism evidence="2 3">
    <name type="scientific">Cladophialophora yegresii CBS 114405</name>
    <dbReference type="NCBI Taxonomy" id="1182544"/>
    <lineage>
        <taxon>Eukaryota</taxon>
        <taxon>Fungi</taxon>
        <taxon>Dikarya</taxon>
        <taxon>Ascomycota</taxon>
        <taxon>Pezizomycotina</taxon>
        <taxon>Eurotiomycetes</taxon>
        <taxon>Chaetothyriomycetidae</taxon>
        <taxon>Chaetothyriales</taxon>
        <taxon>Herpotrichiellaceae</taxon>
        <taxon>Cladophialophora</taxon>
    </lineage>
</organism>
<evidence type="ECO:0000313" key="2">
    <source>
        <dbReference type="EMBL" id="EXJ61771.1"/>
    </source>
</evidence>
<feature type="region of interest" description="Disordered" evidence="1">
    <location>
        <begin position="280"/>
        <end position="307"/>
    </location>
</feature>